<dbReference type="SUPFAM" id="SSF54060">
    <property type="entry name" value="His-Me finger endonucleases"/>
    <property type="match status" value="1"/>
</dbReference>
<dbReference type="Gene3D" id="3.90.540.10">
    <property type="entry name" value="Colicin/pyocin, DNase domain"/>
    <property type="match status" value="1"/>
</dbReference>
<dbReference type="Pfam" id="PF21431">
    <property type="entry name" value="Col-Pyo_DNase"/>
    <property type="match status" value="1"/>
</dbReference>
<name>A0ABT4E198_9BACL</name>
<reference evidence="8 9" key="1">
    <citation type="submission" date="2022-05" db="EMBL/GenBank/DDBJ databases">
        <title>Genome Sequencing of Bee-Associated Microbes.</title>
        <authorList>
            <person name="Dunlap C."/>
        </authorList>
    </citation>
    <scope>NUCLEOTIDE SEQUENCE [LARGE SCALE GENOMIC DNA]</scope>
    <source>
        <strain evidence="8 9">NRRL NRS-1438</strain>
    </source>
</reference>
<protein>
    <submittedName>
        <fullName evidence="8">HNH endonuclease</fullName>
    </submittedName>
</protein>
<keyword evidence="4 8" id="KW-0255">Endonuclease</keyword>
<evidence type="ECO:0000256" key="7">
    <source>
        <dbReference type="ARBA" id="ARBA00023048"/>
    </source>
</evidence>
<keyword evidence="2" id="KW-0929">Antimicrobial</keyword>
<keyword evidence="6" id="KW-0044">Antibiotic</keyword>
<evidence type="ECO:0000256" key="6">
    <source>
        <dbReference type="ARBA" id="ARBA00023022"/>
    </source>
</evidence>
<dbReference type="InterPro" id="IPR037146">
    <property type="entry name" value="Colicin/pyocin_DNase_dom_sf"/>
</dbReference>
<evidence type="ECO:0000256" key="3">
    <source>
        <dbReference type="ARBA" id="ARBA00022722"/>
    </source>
</evidence>
<organism evidence="8 9">
    <name type="scientific">Paenibacillus apiarius</name>
    <dbReference type="NCBI Taxonomy" id="46240"/>
    <lineage>
        <taxon>Bacteria</taxon>
        <taxon>Bacillati</taxon>
        <taxon>Bacillota</taxon>
        <taxon>Bacilli</taxon>
        <taxon>Bacillales</taxon>
        <taxon>Paenibacillaceae</taxon>
        <taxon>Paenibacillus</taxon>
    </lineage>
</organism>
<evidence type="ECO:0000313" key="8">
    <source>
        <dbReference type="EMBL" id="MCY9523384.1"/>
    </source>
</evidence>
<evidence type="ECO:0000256" key="5">
    <source>
        <dbReference type="ARBA" id="ARBA00022801"/>
    </source>
</evidence>
<proteinExistence type="inferred from homology"/>
<sequence length="153" mass="17418">MKKFTKGTGEIPLRLSPSRTATEIRKSPSTVTGGYKTKNVDKVLRGTDGIIPKEIADRLRGQKFNTFDDFRKAFWTEMSNSKYANEFIIEDDLTNIYRMKHGGSPAVLDSEAYKSRFRYELHHRTPINQGGAVYDLDNLLLVTPRSHYLCPGT</sequence>
<dbReference type="Proteomes" id="UP001207626">
    <property type="component" value="Unassembled WGS sequence"/>
</dbReference>
<keyword evidence="3" id="KW-0540">Nuclease</keyword>
<dbReference type="GO" id="GO:0004519">
    <property type="term" value="F:endonuclease activity"/>
    <property type="evidence" value="ECO:0007669"/>
    <property type="project" value="UniProtKB-KW"/>
</dbReference>
<comment type="caution">
    <text evidence="8">The sequence shown here is derived from an EMBL/GenBank/DDBJ whole genome shotgun (WGS) entry which is preliminary data.</text>
</comment>
<dbReference type="RefSeq" id="WP_254912221.1">
    <property type="nucleotide sequence ID" value="NZ_JAMDLV010000089.1"/>
</dbReference>
<accession>A0ABT4E198</accession>
<dbReference type="InterPro" id="IPR044925">
    <property type="entry name" value="His-Me_finger_sf"/>
</dbReference>
<gene>
    <name evidence="8" type="ORF">M5X09_27675</name>
</gene>
<dbReference type="EMBL" id="JAMDLW010000065">
    <property type="protein sequence ID" value="MCY9523384.1"/>
    <property type="molecule type" value="Genomic_DNA"/>
</dbReference>
<keyword evidence="5" id="KW-0378">Hydrolase</keyword>
<evidence type="ECO:0000256" key="4">
    <source>
        <dbReference type="ARBA" id="ARBA00022759"/>
    </source>
</evidence>
<evidence type="ECO:0000256" key="1">
    <source>
        <dbReference type="ARBA" id="ARBA00006811"/>
    </source>
</evidence>
<evidence type="ECO:0000313" key="9">
    <source>
        <dbReference type="Proteomes" id="UP001207626"/>
    </source>
</evidence>
<keyword evidence="9" id="KW-1185">Reference proteome</keyword>
<comment type="similarity">
    <text evidence="1">Belongs to the colicin/pyosin nuclease family.</text>
</comment>
<keyword evidence="7" id="KW-0078">Bacteriocin</keyword>
<evidence type="ECO:0000256" key="2">
    <source>
        <dbReference type="ARBA" id="ARBA00022529"/>
    </source>
</evidence>